<name>A0A9X9LNP3_GULGU</name>
<sequence>MVTSSQLLGPLLLWVPGSHCEIVLIQSPAVPV</sequence>
<gene>
    <name evidence="1" type="ORF">BN2614_LOCUS1</name>
</gene>
<evidence type="ECO:0000313" key="2">
    <source>
        <dbReference type="Proteomes" id="UP000269945"/>
    </source>
</evidence>
<proteinExistence type="predicted"/>
<dbReference type="Proteomes" id="UP000269945">
    <property type="component" value="Unassembled WGS sequence"/>
</dbReference>
<evidence type="ECO:0000313" key="1">
    <source>
        <dbReference type="EMBL" id="VCW77781.1"/>
    </source>
</evidence>
<dbReference type="EMBL" id="CYRY02009362">
    <property type="protein sequence ID" value="VCW77781.1"/>
    <property type="molecule type" value="Genomic_DNA"/>
</dbReference>
<reference evidence="1 2" key="1">
    <citation type="submission" date="2018-10" db="EMBL/GenBank/DDBJ databases">
        <authorList>
            <person name="Ekblom R."/>
            <person name="Jareborg N."/>
        </authorList>
    </citation>
    <scope>NUCLEOTIDE SEQUENCE [LARGE SCALE GENOMIC DNA]</scope>
    <source>
        <tissue evidence="1">Muscle</tissue>
    </source>
</reference>
<protein>
    <submittedName>
        <fullName evidence="1">Uncharacterized protein</fullName>
    </submittedName>
</protein>
<organism evidence="1 2">
    <name type="scientific">Gulo gulo</name>
    <name type="common">Wolverine</name>
    <name type="synonym">Gluton</name>
    <dbReference type="NCBI Taxonomy" id="48420"/>
    <lineage>
        <taxon>Eukaryota</taxon>
        <taxon>Metazoa</taxon>
        <taxon>Chordata</taxon>
        <taxon>Craniata</taxon>
        <taxon>Vertebrata</taxon>
        <taxon>Euteleostomi</taxon>
        <taxon>Mammalia</taxon>
        <taxon>Eutheria</taxon>
        <taxon>Laurasiatheria</taxon>
        <taxon>Carnivora</taxon>
        <taxon>Caniformia</taxon>
        <taxon>Musteloidea</taxon>
        <taxon>Mustelidae</taxon>
        <taxon>Guloninae</taxon>
        <taxon>Gulo</taxon>
    </lineage>
</organism>
<comment type="caution">
    <text evidence="1">The sequence shown here is derived from an EMBL/GenBank/DDBJ whole genome shotgun (WGS) entry which is preliminary data.</text>
</comment>
<dbReference type="AlphaFoldDB" id="A0A9X9LNP3"/>
<accession>A0A9X9LNP3</accession>
<keyword evidence="2" id="KW-1185">Reference proteome</keyword>